<comment type="subcellular location">
    <subcellularLocation>
        <location evidence="1">Membrane</location>
        <topology evidence="1">Multi-pass membrane protein</topology>
    </subcellularLocation>
</comment>
<feature type="transmembrane region" description="Helical" evidence="6">
    <location>
        <begin position="173"/>
        <end position="193"/>
    </location>
</feature>
<evidence type="ECO:0000256" key="3">
    <source>
        <dbReference type="ARBA" id="ARBA00022989"/>
    </source>
</evidence>
<dbReference type="Pfam" id="PF00083">
    <property type="entry name" value="Sugar_tr"/>
    <property type="match status" value="1"/>
</dbReference>
<feature type="transmembrane region" description="Helical" evidence="6">
    <location>
        <begin position="264"/>
        <end position="287"/>
    </location>
</feature>
<feature type="compositionally biased region" description="Basic and acidic residues" evidence="5">
    <location>
        <begin position="602"/>
        <end position="618"/>
    </location>
</feature>
<evidence type="ECO:0000256" key="6">
    <source>
        <dbReference type="SAM" id="Phobius"/>
    </source>
</evidence>
<dbReference type="InterPro" id="IPR020846">
    <property type="entry name" value="MFS_dom"/>
</dbReference>
<protein>
    <submittedName>
        <fullName evidence="8">Solute carrier family 22 member 2</fullName>
    </submittedName>
</protein>
<feature type="region of interest" description="Disordered" evidence="5">
    <location>
        <begin position="581"/>
        <end position="618"/>
    </location>
</feature>
<feature type="transmembrane region" description="Helical" evidence="6">
    <location>
        <begin position="456"/>
        <end position="477"/>
    </location>
</feature>
<keyword evidence="3 6" id="KW-1133">Transmembrane helix</keyword>
<dbReference type="Proteomes" id="UP000230066">
    <property type="component" value="Unassembled WGS sequence"/>
</dbReference>
<dbReference type="PANTHER" id="PTHR24064">
    <property type="entry name" value="SOLUTE CARRIER FAMILY 22 MEMBER"/>
    <property type="match status" value="1"/>
</dbReference>
<organism evidence="8 9">
    <name type="scientific">Fasciola hepatica</name>
    <name type="common">Liver fluke</name>
    <dbReference type="NCBI Taxonomy" id="6192"/>
    <lineage>
        <taxon>Eukaryota</taxon>
        <taxon>Metazoa</taxon>
        <taxon>Spiralia</taxon>
        <taxon>Lophotrochozoa</taxon>
        <taxon>Platyhelminthes</taxon>
        <taxon>Trematoda</taxon>
        <taxon>Digenea</taxon>
        <taxon>Plagiorchiida</taxon>
        <taxon>Echinostomata</taxon>
        <taxon>Echinostomatoidea</taxon>
        <taxon>Fasciolidae</taxon>
        <taxon>Fasciola</taxon>
    </lineage>
</organism>
<dbReference type="AlphaFoldDB" id="A0A4E0RI94"/>
<gene>
    <name evidence="8" type="ORF">D915_002169</name>
</gene>
<keyword evidence="4 6" id="KW-0472">Membrane</keyword>
<comment type="caution">
    <text evidence="8">The sequence shown here is derived from an EMBL/GenBank/DDBJ whole genome shotgun (WGS) entry which is preliminary data.</text>
</comment>
<feature type="compositionally biased region" description="Acidic residues" evidence="5">
    <location>
        <begin position="588"/>
        <end position="601"/>
    </location>
</feature>
<dbReference type="GO" id="GO:0016020">
    <property type="term" value="C:membrane"/>
    <property type="evidence" value="ECO:0007669"/>
    <property type="project" value="UniProtKB-SubCell"/>
</dbReference>
<feature type="transmembrane region" description="Helical" evidence="6">
    <location>
        <begin position="395"/>
        <end position="419"/>
    </location>
</feature>
<dbReference type="GO" id="GO:0022857">
    <property type="term" value="F:transmembrane transporter activity"/>
    <property type="evidence" value="ECO:0007669"/>
    <property type="project" value="InterPro"/>
</dbReference>
<feature type="domain" description="Major facilitator superfamily (MFS) profile" evidence="7">
    <location>
        <begin position="122"/>
        <end position="571"/>
    </location>
</feature>
<keyword evidence="9" id="KW-1185">Reference proteome</keyword>
<proteinExistence type="predicted"/>
<dbReference type="InterPro" id="IPR036259">
    <property type="entry name" value="MFS_trans_sf"/>
</dbReference>
<evidence type="ECO:0000259" key="7">
    <source>
        <dbReference type="PROSITE" id="PS50850"/>
    </source>
</evidence>
<dbReference type="SUPFAM" id="SSF103473">
    <property type="entry name" value="MFS general substrate transporter"/>
    <property type="match status" value="1"/>
</dbReference>
<dbReference type="Gene3D" id="1.20.1250.20">
    <property type="entry name" value="MFS general substrate transporter like domains"/>
    <property type="match status" value="1"/>
</dbReference>
<dbReference type="PROSITE" id="PS50850">
    <property type="entry name" value="MFS"/>
    <property type="match status" value="1"/>
</dbReference>
<feature type="transmembrane region" description="Helical" evidence="6">
    <location>
        <begin position="205"/>
        <end position="225"/>
    </location>
</feature>
<name>A0A4E0RI94_FASHE</name>
<feature type="transmembrane region" description="Helical" evidence="6">
    <location>
        <begin position="293"/>
        <end position="311"/>
    </location>
</feature>
<evidence type="ECO:0000256" key="5">
    <source>
        <dbReference type="SAM" id="MobiDB-lite"/>
    </source>
</evidence>
<dbReference type="InterPro" id="IPR005828">
    <property type="entry name" value="MFS_sugar_transport-like"/>
</dbReference>
<reference evidence="8" key="1">
    <citation type="submission" date="2019-03" db="EMBL/GenBank/DDBJ databases">
        <title>Improved annotation for the trematode Fasciola hepatica.</title>
        <authorList>
            <person name="Choi Y.-J."/>
            <person name="Martin J."/>
            <person name="Mitreva M."/>
        </authorList>
    </citation>
    <scope>NUCLEOTIDE SEQUENCE [LARGE SCALE GENOMIC DNA]</scope>
</reference>
<feature type="transmembrane region" description="Helical" evidence="6">
    <location>
        <begin position="518"/>
        <end position="538"/>
    </location>
</feature>
<feature type="transmembrane region" description="Helical" evidence="6">
    <location>
        <begin position="425"/>
        <end position="449"/>
    </location>
</feature>
<evidence type="ECO:0000313" key="8">
    <source>
        <dbReference type="EMBL" id="THD27115.1"/>
    </source>
</evidence>
<keyword evidence="2 6" id="KW-0812">Transmembrane</keyword>
<feature type="transmembrane region" description="Helical" evidence="6">
    <location>
        <begin position="483"/>
        <end position="506"/>
    </location>
</feature>
<evidence type="ECO:0000256" key="2">
    <source>
        <dbReference type="ARBA" id="ARBA00022692"/>
    </source>
</evidence>
<sequence>MSENEIDDVDPTVEEQDEIEKFLNVDDFLEEVVGSHGLWQWLIALYLMISTPSAATLPVYVNNYSPFRCRMEASIEDYIIQNGLSFTDVAERIGPWSSLKDAQNSSTKIAYGCSRYQLDWLSVNLSEVFNITSPINSPSTATEKCPLGYVYSQSEDFYPGNVVKQFDVVCDHAHFQSLGTSAYMLGILIGFLFGGWSGDRFGRRITLTVASAIEVVATIIVSTAPNYAVYVVFRSIVAIGNSVKVSVGNVLVFEITVARYRSMFGAVLALGLDFAFRAYMALCAYLIPDWRALNATLMCTGALGLLYPLILPESPRWLISRKHLRKAIDQMHRGCQINQRRRTVIEEEYFDELRDKAYQMEERIRPMRTKCRCSCKGCKNALWLRLFKSAKLIRVTALSSFFMFGIIMCFFGLLLYAGILFGSIYLNGFLSSLTAVPADIGAGLIYRYIRSRKKPLVAVLSFAAVFLILSFFNVFVTTQTVDLILTICSNIGLVLITASVCMSLVYVAELFPTEIRSYGFGLVFALSNIGGIICPFVNDLDVNLSHGSPMVIYAAILILVVWSLNLLPDTKGDNICNFLEQQQQRQQEEEEEEEEEEEDEDGKTLSDRTDSHCELSHV</sequence>
<evidence type="ECO:0000256" key="1">
    <source>
        <dbReference type="ARBA" id="ARBA00004141"/>
    </source>
</evidence>
<evidence type="ECO:0000313" key="9">
    <source>
        <dbReference type="Proteomes" id="UP000230066"/>
    </source>
</evidence>
<evidence type="ECO:0000256" key="4">
    <source>
        <dbReference type="ARBA" id="ARBA00023136"/>
    </source>
</evidence>
<dbReference type="EMBL" id="JXXN02000523">
    <property type="protein sequence ID" value="THD27115.1"/>
    <property type="molecule type" value="Genomic_DNA"/>
</dbReference>
<accession>A0A4E0RI94</accession>
<feature type="transmembrane region" description="Helical" evidence="6">
    <location>
        <begin position="550"/>
        <end position="567"/>
    </location>
</feature>